<organism evidence="1 2">
    <name type="scientific">Pelagibaculum spongiae</name>
    <dbReference type="NCBI Taxonomy" id="2080658"/>
    <lineage>
        <taxon>Bacteria</taxon>
        <taxon>Pseudomonadati</taxon>
        <taxon>Pseudomonadota</taxon>
        <taxon>Gammaproteobacteria</taxon>
        <taxon>Oceanospirillales</taxon>
        <taxon>Pelagibaculum</taxon>
    </lineage>
</organism>
<name>A0A2V1GZ21_9GAMM</name>
<protein>
    <recommendedName>
        <fullName evidence="3">Lipoprotein</fullName>
    </recommendedName>
</protein>
<reference evidence="1 2" key="1">
    <citation type="submission" date="2018-04" db="EMBL/GenBank/DDBJ databases">
        <title>Thalassorhabdus spongiae gen. nov., sp. nov., isolated from a marine sponge in South-West Iceland.</title>
        <authorList>
            <person name="Knobloch S."/>
            <person name="Daussin A."/>
            <person name="Johannsson R."/>
            <person name="Marteinsson V.T."/>
        </authorList>
    </citation>
    <scope>NUCLEOTIDE SEQUENCE [LARGE SCALE GENOMIC DNA]</scope>
    <source>
        <strain evidence="1 2">Hp12</strain>
    </source>
</reference>
<keyword evidence="2" id="KW-1185">Reference proteome</keyword>
<dbReference type="RefSeq" id="WP_116686697.1">
    <property type="nucleotide sequence ID" value="NZ_CAWNYD010000002.1"/>
</dbReference>
<comment type="caution">
    <text evidence="1">The sequence shown here is derived from an EMBL/GenBank/DDBJ whole genome shotgun (WGS) entry which is preliminary data.</text>
</comment>
<evidence type="ECO:0008006" key="3">
    <source>
        <dbReference type="Google" id="ProtNLM"/>
    </source>
</evidence>
<accession>A0A2V1GZ21</accession>
<evidence type="ECO:0000313" key="1">
    <source>
        <dbReference type="EMBL" id="PVZ70627.1"/>
    </source>
</evidence>
<dbReference type="AlphaFoldDB" id="A0A2V1GZ21"/>
<sequence length="333" mass="36993">MKYLLPLVISSALLAGCGGSSSQPDNNSSEDSNLAGPVVVDTTEGFTLDRIDRRDTFDSVDLNSADPALLLVIVNDLFADLNPDWKLLIEQNHIAASYEEDDDEDPDEDEDAVDLILKNCQTFEKNNFKRQHCAHQQYGFLTGEQEVRSSSYEAIFASKIDFPIFTLSGLWNEKTDIQDFDQSNLILSTNRLNSSKVSTDQGEINQYHEQAIKFVLPVSKYSERIIESSNLLLANKYLDQDYFTNITGHVNADYSGDKSFLPGIGLGARGFVGSFGFEVVARSQSAVNADSGGKQMLKFTSDGQKLCVFSKVHDFFIYEGNFVTDRDCDGISE</sequence>
<gene>
    <name evidence="1" type="ORF">DC094_08605</name>
</gene>
<dbReference type="PROSITE" id="PS51257">
    <property type="entry name" value="PROKAR_LIPOPROTEIN"/>
    <property type="match status" value="1"/>
</dbReference>
<dbReference type="EMBL" id="QDDL01000002">
    <property type="protein sequence ID" value="PVZ70627.1"/>
    <property type="molecule type" value="Genomic_DNA"/>
</dbReference>
<evidence type="ECO:0000313" key="2">
    <source>
        <dbReference type="Proteomes" id="UP000244906"/>
    </source>
</evidence>
<proteinExistence type="predicted"/>
<dbReference type="Proteomes" id="UP000244906">
    <property type="component" value="Unassembled WGS sequence"/>
</dbReference>